<feature type="compositionally biased region" description="Polar residues" evidence="1">
    <location>
        <begin position="62"/>
        <end position="73"/>
    </location>
</feature>
<comment type="caution">
    <text evidence="2">The sequence shown here is derived from an EMBL/GenBank/DDBJ whole genome shotgun (WGS) entry which is preliminary data.</text>
</comment>
<evidence type="ECO:0000313" key="3">
    <source>
        <dbReference type="Proteomes" id="UP000777438"/>
    </source>
</evidence>
<proteinExistence type="predicted"/>
<organism evidence="2 3">
    <name type="scientific">Thelonectria olida</name>
    <dbReference type="NCBI Taxonomy" id="1576542"/>
    <lineage>
        <taxon>Eukaryota</taxon>
        <taxon>Fungi</taxon>
        <taxon>Dikarya</taxon>
        <taxon>Ascomycota</taxon>
        <taxon>Pezizomycotina</taxon>
        <taxon>Sordariomycetes</taxon>
        <taxon>Hypocreomycetidae</taxon>
        <taxon>Hypocreales</taxon>
        <taxon>Nectriaceae</taxon>
        <taxon>Thelonectria</taxon>
    </lineage>
</organism>
<dbReference type="EMBL" id="JAGPYM010000030">
    <property type="protein sequence ID" value="KAH6877251.1"/>
    <property type="molecule type" value="Genomic_DNA"/>
</dbReference>
<evidence type="ECO:0000313" key="2">
    <source>
        <dbReference type="EMBL" id="KAH6877251.1"/>
    </source>
</evidence>
<dbReference type="AlphaFoldDB" id="A0A9P8VV26"/>
<reference evidence="2 3" key="1">
    <citation type="journal article" date="2021" name="Nat. Commun.">
        <title>Genetic determinants of endophytism in the Arabidopsis root mycobiome.</title>
        <authorList>
            <person name="Mesny F."/>
            <person name="Miyauchi S."/>
            <person name="Thiergart T."/>
            <person name="Pickel B."/>
            <person name="Atanasova L."/>
            <person name="Karlsson M."/>
            <person name="Huettel B."/>
            <person name="Barry K.W."/>
            <person name="Haridas S."/>
            <person name="Chen C."/>
            <person name="Bauer D."/>
            <person name="Andreopoulos W."/>
            <person name="Pangilinan J."/>
            <person name="LaButti K."/>
            <person name="Riley R."/>
            <person name="Lipzen A."/>
            <person name="Clum A."/>
            <person name="Drula E."/>
            <person name="Henrissat B."/>
            <person name="Kohler A."/>
            <person name="Grigoriev I.V."/>
            <person name="Martin F.M."/>
            <person name="Hacquard S."/>
        </authorList>
    </citation>
    <scope>NUCLEOTIDE SEQUENCE [LARGE SCALE GENOMIC DNA]</scope>
    <source>
        <strain evidence="2 3">MPI-CAGE-CH-0241</strain>
    </source>
</reference>
<gene>
    <name evidence="2" type="ORF">B0T10DRAFT_464644</name>
</gene>
<accession>A0A9P8VV26</accession>
<keyword evidence="3" id="KW-1185">Reference proteome</keyword>
<feature type="compositionally biased region" description="Basic and acidic residues" evidence="1">
    <location>
        <begin position="74"/>
        <end position="85"/>
    </location>
</feature>
<protein>
    <submittedName>
        <fullName evidence="2">Uncharacterized protein</fullName>
    </submittedName>
</protein>
<sequence>MMRALMSWKASARQIELLETGRGVITGGLLEQSDLSALERGHPELARSFIDPRDQLDGPAPASQTSLTAQRPTEATEKEGDRGGKAEQLTHLLKSIRSKPTFERFLLSASEADMLEAARHGPIVVVNVSSYRCDALVIGQSGIRLLELPRLSREALEDHVQELETLNTLGWLWDAIVCPVLNAPMDFVSCMYLLSGPSPLEPWLGLDELGRCSACSWALDLSTNATHTLRAVGLEQAEEIFVIISRLTQPDNDPIRLEIDAEHHPHLACFLN</sequence>
<feature type="region of interest" description="Disordered" evidence="1">
    <location>
        <begin position="49"/>
        <end position="86"/>
    </location>
</feature>
<dbReference type="OrthoDB" id="9991317at2759"/>
<evidence type="ECO:0000256" key="1">
    <source>
        <dbReference type="SAM" id="MobiDB-lite"/>
    </source>
</evidence>
<name>A0A9P8VV26_9HYPO</name>
<dbReference type="Proteomes" id="UP000777438">
    <property type="component" value="Unassembled WGS sequence"/>
</dbReference>